<evidence type="ECO:0000256" key="1">
    <source>
        <dbReference type="ARBA" id="ARBA00022555"/>
    </source>
</evidence>
<evidence type="ECO:0000256" key="2">
    <source>
        <dbReference type="ARBA" id="ARBA00022857"/>
    </source>
</evidence>
<dbReference type="CDD" id="cd02801">
    <property type="entry name" value="DUS_like_FMN"/>
    <property type="match status" value="1"/>
</dbReference>
<organism evidence="5 6">
    <name type="scientific">Triparma laevis f. longispina</name>
    <dbReference type="NCBI Taxonomy" id="1714387"/>
    <lineage>
        <taxon>Eukaryota</taxon>
        <taxon>Sar</taxon>
        <taxon>Stramenopiles</taxon>
        <taxon>Ochrophyta</taxon>
        <taxon>Bolidophyceae</taxon>
        <taxon>Parmales</taxon>
        <taxon>Triparmaceae</taxon>
        <taxon>Triparma</taxon>
    </lineage>
</organism>
<name>A0A9W6ZXJ1_9STRA</name>
<dbReference type="PANTHER" id="PTHR42907:SF1">
    <property type="entry name" value="FMN-LINKED OXIDOREDUCTASES SUPERFAMILY PROTEIN"/>
    <property type="match status" value="1"/>
</dbReference>
<dbReference type="InterPro" id="IPR035587">
    <property type="entry name" value="DUS-like_FMN-bd"/>
</dbReference>
<dbReference type="GO" id="GO:0000049">
    <property type="term" value="F:tRNA binding"/>
    <property type="evidence" value="ECO:0007669"/>
    <property type="project" value="UniProtKB-KW"/>
</dbReference>
<dbReference type="EMBL" id="BRXW01000482">
    <property type="protein sequence ID" value="GMH58830.1"/>
    <property type="molecule type" value="Genomic_DNA"/>
</dbReference>
<keyword evidence="6" id="KW-1185">Reference proteome</keyword>
<sequence>MSSPLSIAPMIQWTTSPYRYLFRLISQSPLLYTEMITSHHLFNRYNRDGGLPWLEEEEDVEDVACQIGGGGGEESIENFCESCDIALTNGRYTELNINSGCPSSKAQNSFCGLKHMLPEGRDDFVKILKEVDRRFSCRTKLSVKCRIGVYPNSTSLSNLLSYVTKVHSSGIRKIILHSRIGVLGGMSTANNRTVPPLVYPVVERIKKEFKDVEIILNGGVRDFESVDYLLDGFYDSPLISSEVEKYGSLNDWELTGERVEGIPIDGVMIGRKAYNDPGIFWNADSKYTGLKDNNYTWRHITTTYCERMEKNVDRIGLVECIKPLHNVFAGQGRNKEYKRCVDGRVNFWKKEKKRIDNGGVGQVLTVQEVMDECFEVVDCMDMTVGESRKMILTNDLKT</sequence>
<proteinExistence type="predicted"/>
<dbReference type="PANTHER" id="PTHR42907">
    <property type="entry name" value="FMN-LINKED OXIDOREDUCTASES SUPERFAMILY PROTEIN"/>
    <property type="match status" value="1"/>
</dbReference>
<dbReference type="AlphaFoldDB" id="A0A9W6ZXJ1"/>
<dbReference type="GO" id="GO:0017150">
    <property type="term" value="F:tRNA dihydrouridine synthase activity"/>
    <property type="evidence" value="ECO:0007669"/>
    <property type="project" value="InterPro"/>
</dbReference>
<dbReference type="Proteomes" id="UP001165122">
    <property type="component" value="Unassembled WGS sequence"/>
</dbReference>
<protein>
    <recommendedName>
        <fullName evidence="4">DUS-like FMN-binding domain-containing protein</fullName>
    </recommendedName>
</protein>
<dbReference type="InterPro" id="IPR013785">
    <property type="entry name" value="Aldolase_TIM"/>
</dbReference>
<accession>A0A9W6ZXJ1</accession>
<dbReference type="SUPFAM" id="SSF51395">
    <property type="entry name" value="FMN-linked oxidoreductases"/>
    <property type="match status" value="1"/>
</dbReference>
<dbReference type="InterPro" id="IPR004653">
    <property type="entry name" value="DusA"/>
</dbReference>
<keyword evidence="1" id="KW-0820">tRNA-binding</keyword>
<dbReference type="Pfam" id="PF01207">
    <property type="entry name" value="Dus"/>
    <property type="match status" value="1"/>
</dbReference>
<evidence type="ECO:0000256" key="3">
    <source>
        <dbReference type="ARBA" id="ARBA00022884"/>
    </source>
</evidence>
<evidence type="ECO:0000313" key="6">
    <source>
        <dbReference type="Proteomes" id="UP001165122"/>
    </source>
</evidence>
<dbReference type="OrthoDB" id="10262250at2759"/>
<keyword evidence="3" id="KW-0694">RNA-binding</keyword>
<keyword evidence="2" id="KW-0521">NADP</keyword>
<dbReference type="Gene3D" id="3.20.20.70">
    <property type="entry name" value="Aldolase class I"/>
    <property type="match status" value="1"/>
</dbReference>
<comment type="caution">
    <text evidence="5">The sequence shown here is derived from an EMBL/GenBank/DDBJ whole genome shotgun (WGS) entry which is preliminary data.</text>
</comment>
<feature type="domain" description="DUS-like FMN-binding" evidence="4">
    <location>
        <begin position="7"/>
        <end position="229"/>
    </location>
</feature>
<evidence type="ECO:0000259" key="4">
    <source>
        <dbReference type="Pfam" id="PF01207"/>
    </source>
</evidence>
<evidence type="ECO:0000313" key="5">
    <source>
        <dbReference type="EMBL" id="GMH58830.1"/>
    </source>
</evidence>
<reference evidence="6" key="1">
    <citation type="journal article" date="2023" name="Commun. Biol.">
        <title>Genome analysis of Parmales, the sister group of diatoms, reveals the evolutionary specialization of diatoms from phago-mixotrophs to photoautotrophs.</title>
        <authorList>
            <person name="Ban H."/>
            <person name="Sato S."/>
            <person name="Yoshikawa S."/>
            <person name="Yamada K."/>
            <person name="Nakamura Y."/>
            <person name="Ichinomiya M."/>
            <person name="Sato N."/>
            <person name="Blanc-Mathieu R."/>
            <person name="Endo H."/>
            <person name="Kuwata A."/>
            <person name="Ogata H."/>
        </authorList>
    </citation>
    <scope>NUCLEOTIDE SEQUENCE [LARGE SCALE GENOMIC DNA]</scope>
    <source>
        <strain evidence="6">NIES 3700</strain>
    </source>
</reference>
<gene>
    <name evidence="5" type="ORF">TrLO_g7997</name>
</gene>